<accession>X0X5H7</accession>
<dbReference type="InterPro" id="IPR011050">
    <property type="entry name" value="Pectin_lyase_fold/virulence"/>
</dbReference>
<dbReference type="InterPro" id="IPR050909">
    <property type="entry name" value="Bact_Autotransporter_VF"/>
</dbReference>
<keyword evidence="3" id="KW-0732">Signal</keyword>
<evidence type="ECO:0000259" key="4">
    <source>
        <dbReference type="SMART" id="SM00912"/>
    </source>
</evidence>
<evidence type="ECO:0000256" key="2">
    <source>
        <dbReference type="ARBA" id="ARBA00022525"/>
    </source>
</evidence>
<protein>
    <recommendedName>
        <fullName evidence="4">Filamentous haemagglutinin FhaB/tRNA nuclease CdiA-like TPS domain-containing protein</fullName>
    </recommendedName>
</protein>
<dbReference type="GO" id="GO:0005576">
    <property type="term" value="C:extracellular region"/>
    <property type="evidence" value="ECO:0007669"/>
    <property type="project" value="UniProtKB-SubCell"/>
</dbReference>
<organism evidence="5">
    <name type="scientific">marine sediment metagenome</name>
    <dbReference type="NCBI Taxonomy" id="412755"/>
    <lineage>
        <taxon>unclassified sequences</taxon>
        <taxon>metagenomes</taxon>
        <taxon>ecological metagenomes</taxon>
    </lineage>
</organism>
<dbReference type="NCBIfam" id="TIGR01901">
    <property type="entry name" value="adhes_NPXG"/>
    <property type="match status" value="1"/>
</dbReference>
<evidence type="ECO:0000256" key="1">
    <source>
        <dbReference type="ARBA" id="ARBA00004613"/>
    </source>
</evidence>
<sequence length="259" mass="26566">LPVAQATPAAADVVAGSAAIVQNGNTINVQMLSSRAVINWDSLDTSYNETLNFLKDSNFAVLNRVINGGPTQFNGSLFAENGSVFIVNTRGIVFGPTAYIRASQFVGSSLDIRNTDFMNGKYAFTGGNGAVVNHGDITAESVALIGKKVLNAGTITSLEGYVVMAAGDRVLLGQPGESIFVELDSAGIPGPMDTQISDVPADVTNEGLINAEGGTIVLAAGDSFSRAVANIGTLATAAGKVTLNAARVENRGTINADAV</sequence>
<feature type="non-terminal residue" evidence="5">
    <location>
        <position position="259"/>
    </location>
</feature>
<dbReference type="SUPFAM" id="SSF51126">
    <property type="entry name" value="Pectin lyase-like"/>
    <property type="match status" value="1"/>
</dbReference>
<evidence type="ECO:0000256" key="3">
    <source>
        <dbReference type="ARBA" id="ARBA00022729"/>
    </source>
</evidence>
<dbReference type="AlphaFoldDB" id="X0X5H7"/>
<keyword evidence="2" id="KW-0964">Secreted</keyword>
<dbReference type="PANTHER" id="PTHR12338">
    <property type="entry name" value="AUTOTRANSPORTER"/>
    <property type="match status" value="1"/>
</dbReference>
<proteinExistence type="predicted"/>
<comment type="caution">
    <text evidence="5">The sequence shown here is derived from an EMBL/GenBank/DDBJ whole genome shotgun (WGS) entry which is preliminary data.</text>
</comment>
<name>X0X5H7_9ZZZZ</name>
<evidence type="ECO:0000313" key="5">
    <source>
        <dbReference type="EMBL" id="GAG20256.1"/>
    </source>
</evidence>
<comment type="subcellular location">
    <subcellularLocation>
        <location evidence="1">Secreted</location>
    </subcellularLocation>
</comment>
<dbReference type="InterPro" id="IPR008638">
    <property type="entry name" value="FhaB/CdiA-like_TPS"/>
</dbReference>
<feature type="domain" description="Filamentous haemagglutinin FhaB/tRNA nuclease CdiA-like TPS" evidence="4">
    <location>
        <begin position="4"/>
        <end position="116"/>
    </location>
</feature>
<dbReference type="EMBL" id="BARS01034261">
    <property type="protein sequence ID" value="GAG20256.1"/>
    <property type="molecule type" value="Genomic_DNA"/>
</dbReference>
<dbReference type="PANTHER" id="PTHR12338:SF8">
    <property type="entry name" value="HEME_HEMOPEXIN-BINDING PROTEIN"/>
    <property type="match status" value="1"/>
</dbReference>
<gene>
    <name evidence="5" type="ORF">S01H1_52955</name>
</gene>
<reference evidence="5" key="1">
    <citation type="journal article" date="2014" name="Front. Microbiol.">
        <title>High frequency of phylogenetically diverse reductive dehalogenase-homologous genes in deep subseafloor sedimentary metagenomes.</title>
        <authorList>
            <person name="Kawai M."/>
            <person name="Futagami T."/>
            <person name="Toyoda A."/>
            <person name="Takaki Y."/>
            <person name="Nishi S."/>
            <person name="Hori S."/>
            <person name="Arai W."/>
            <person name="Tsubouchi T."/>
            <person name="Morono Y."/>
            <person name="Uchiyama I."/>
            <person name="Ito T."/>
            <person name="Fujiyama A."/>
            <person name="Inagaki F."/>
            <person name="Takami H."/>
        </authorList>
    </citation>
    <scope>NUCLEOTIDE SEQUENCE</scope>
    <source>
        <strain evidence="5">Expedition CK06-06</strain>
    </source>
</reference>
<dbReference type="InterPro" id="IPR012334">
    <property type="entry name" value="Pectin_lyas_fold"/>
</dbReference>
<feature type="non-terminal residue" evidence="5">
    <location>
        <position position="1"/>
    </location>
</feature>
<dbReference type="Gene3D" id="2.160.20.10">
    <property type="entry name" value="Single-stranded right-handed beta-helix, Pectin lyase-like"/>
    <property type="match status" value="1"/>
</dbReference>
<dbReference type="SMART" id="SM00912">
    <property type="entry name" value="Haemagg_act"/>
    <property type="match status" value="1"/>
</dbReference>